<name>A0A0S8GEN0_UNCW3</name>
<feature type="non-terminal residue" evidence="2">
    <location>
        <position position="1"/>
    </location>
</feature>
<evidence type="ECO:0000313" key="2">
    <source>
        <dbReference type="EMBL" id="KPK71477.1"/>
    </source>
</evidence>
<organism evidence="2 3">
    <name type="scientific">candidate division WOR_3 bacterium SM23_60</name>
    <dbReference type="NCBI Taxonomy" id="1703780"/>
    <lineage>
        <taxon>Bacteria</taxon>
        <taxon>Bacteria division WOR-3</taxon>
    </lineage>
</organism>
<dbReference type="SUPFAM" id="SSF53720">
    <property type="entry name" value="ALDH-like"/>
    <property type="match status" value="1"/>
</dbReference>
<feature type="domain" description="Aldehyde dehydrogenase" evidence="1">
    <location>
        <begin position="1"/>
        <end position="136"/>
    </location>
</feature>
<accession>A0A0S8GEN0</accession>
<gene>
    <name evidence="2" type="ORF">AMJ87_07180</name>
</gene>
<dbReference type="InterPro" id="IPR016161">
    <property type="entry name" value="Ald_DH/histidinol_DH"/>
</dbReference>
<dbReference type="Proteomes" id="UP000051096">
    <property type="component" value="Unassembled WGS sequence"/>
</dbReference>
<evidence type="ECO:0000313" key="3">
    <source>
        <dbReference type="Proteomes" id="UP000051096"/>
    </source>
</evidence>
<dbReference type="PANTHER" id="PTHR11699">
    <property type="entry name" value="ALDEHYDE DEHYDROGENASE-RELATED"/>
    <property type="match status" value="1"/>
</dbReference>
<reference evidence="2 3" key="1">
    <citation type="journal article" date="2015" name="Microbiome">
        <title>Genomic resolution of linkages in carbon, nitrogen, and sulfur cycling among widespread estuary sediment bacteria.</title>
        <authorList>
            <person name="Baker B.J."/>
            <person name="Lazar C.S."/>
            <person name="Teske A.P."/>
            <person name="Dick G.J."/>
        </authorList>
    </citation>
    <scope>NUCLEOTIDE SEQUENCE [LARGE SCALE GENOMIC DNA]</scope>
    <source>
        <strain evidence="2">SM23_60</strain>
    </source>
</reference>
<dbReference type="AlphaFoldDB" id="A0A0S8GEN0"/>
<evidence type="ECO:0000259" key="1">
    <source>
        <dbReference type="Pfam" id="PF00171"/>
    </source>
</evidence>
<proteinExistence type="predicted"/>
<protein>
    <submittedName>
        <fullName evidence="2">Aldehyde dehydrogenase</fullName>
    </submittedName>
</protein>
<dbReference type="Gene3D" id="3.40.309.10">
    <property type="entry name" value="Aldehyde Dehydrogenase, Chain A, domain 2"/>
    <property type="match status" value="1"/>
</dbReference>
<dbReference type="EMBL" id="LJUO01000061">
    <property type="protein sequence ID" value="KPK71477.1"/>
    <property type="molecule type" value="Genomic_DNA"/>
</dbReference>
<comment type="caution">
    <text evidence="2">The sequence shown here is derived from an EMBL/GenBank/DDBJ whole genome shotgun (WGS) entry which is preliminary data.</text>
</comment>
<dbReference type="Pfam" id="PF00171">
    <property type="entry name" value="Aldedh"/>
    <property type="match status" value="1"/>
</dbReference>
<dbReference type="InterPro" id="IPR015590">
    <property type="entry name" value="Aldehyde_DH_dom"/>
</dbReference>
<sequence length="154" mass="16890">KEGAQLITGGEFYEAGDCAKGWFYRPAIFVNVLPTMRIAQEEIFGPVLSVLKARDFTDAVNILNNTEFGLSSSIYTNDLNKAHKAVELAETGIVYVNAPTIGAECHLPFGGMKNTGNGHREGGWTAYEIFTETKTIYVDYSGSLQKAQIDTWGK</sequence>
<dbReference type="GO" id="GO:0016620">
    <property type="term" value="F:oxidoreductase activity, acting on the aldehyde or oxo group of donors, NAD or NADP as acceptor"/>
    <property type="evidence" value="ECO:0007669"/>
    <property type="project" value="InterPro"/>
</dbReference>
<dbReference type="InterPro" id="IPR016163">
    <property type="entry name" value="Ald_DH_C"/>
</dbReference>